<dbReference type="Pfam" id="PF00668">
    <property type="entry name" value="Condensation"/>
    <property type="match status" value="1"/>
</dbReference>
<feature type="domain" description="Carrier" evidence="9">
    <location>
        <begin position="1585"/>
        <end position="1660"/>
    </location>
</feature>
<dbReference type="InterPro" id="IPR020841">
    <property type="entry name" value="PKS_Beta-ketoAc_synthase_dom"/>
</dbReference>
<dbReference type="InterPro" id="IPR029058">
    <property type="entry name" value="AB_hydrolase_fold"/>
</dbReference>
<evidence type="ECO:0000259" key="9">
    <source>
        <dbReference type="PROSITE" id="PS50075"/>
    </source>
</evidence>
<dbReference type="Gene3D" id="3.40.50.980">
    <property type="match status" value="4"/>
</dbReference>
<feature type="domain" description="Carrier" evidence="9">
    <location>
        <begin position="2580"/>
        <end position="2655"/>
    </location>
</feature>
<dbReference type="NCBIfam" id="NF003417">
    <property type="entry name" value="PRK04813.1"/>
    <property type="match status" value="2"/>
</dbReference>
<dbReference type="Gene3D" id="3.30.559.10">
    <property type="entry name" value="Chloramphenicol acetyltransferase-like domain"/>
    <property type="match status" value="1"/>
</dbReference>
<dbReference type="InterPro" id="IPR009081">
    <property type="entry name" value="PP-bd_ACP"/>
</dbReference>
<keyword evidence="5" id="KW-0443">Lipid metabolism</keyword>
<dbReference type="InterPro" id="IPR023213">
    <property type="entry name" value="CAT-like_dom_sf"/>
</dbReference>
<dbReference type="Pfam" id="PF22621">
    <property type="entry name" value="CurL-like_PKS_C"/>
    <property type="match status" value="1"/>
</dbReference>
<keyword evidence="3" id="KW-0808">Transferase</keyword>
<dbReference type="InterPro" id="IPR014031">
    <property type="entry name" value="Ketoacyl_synth_C"/>
</dbReference>
<dbReference type="Gene3D" id="3.40.50.1820">
    <property type="entry name" value="alpha/beta hydrolase"/>
    <property type="match status" value="1"/>
</dbReference>
<dbReference type="Gene3D" id="2.30.38.10">
    <property type="entry name" value="Luciferase, Domain 3"/>
    <property type="match status" value="2"/>
</dbReference>
<dbReference type="InterPro" id="IPR016036">
    <property type="entry name" value="Malonyl_transacylase_ACP-bd"/>
</dbReference>
<dbReference type="InterPro" id="IPR014043">
    <property type="entry name" value="Acyl_transferase_dom"/>
</dbReference>
<dbReference type="Pfam" id="PF00550">
    <property type="entry name" value="PP-binding"/>
    <property type="match status" value="3"/>
</dbReference>
<dbReference type="SUPFAM" id="SSF52777">
    <property type="entry name" value="CoA-dependent acyltransferases"/>
    <property type="match status" value="2"/>
</dbReference>
<dbReference type="SUPFAM" id="SSF53474">
    <property type="entry name" value="alpha/beta-Hydrolases"/>
    <property type="match status" value="1"/>
</dbReference>
<name>A0A3A8IV20_9BACT</name>
<dbReference type="InterPro" id="IPR020806">
    <property type="entry name" value="PKS_PP-bd"/>
</dbReference>
<feature type="domain" description="Carrier" evidence="9">
    <location>
        <begin position="530"/>
        <end position="605"/>
    </location>
</feature>
<keyword evidence="1" id="KW-0596">Phosphopantetheine</keyword>
<reference evidence="12" key="1">
    <citation type="submission" date="2018-09" db="EMBL/GenBank/DDBJ databases">
        <authorList>
            <person name="Livingstone P.G."/>
            <person name="Whitworth D.E."/>
        </authorList>
    </citation>
    <scope>NUCLEOTIDE SEQUENCE [LARGE SCALE GENOMIC DNA]</scope>
    <source>
        <strain evidence="12">CA054A</strain>
    </source>
</reference>
<dbReference type="Gene3D" id="3.30.559.30">
    <property type="entry name" value="Nonribosomal peptide synthetase, condensation domain"/>
    <property type="match status" value="1"/>
</dbReference>
<keyword evidence="6" id="KW-0511">Multifunctional enzyme</keyword>
<dbReference type="InterPro" id="IPR000873">
    <property type="entry name" value="AMP-dep_synth/lig_dom"/>
</dbReference>
<dbReference type="InterPro" id="IPR020802">
    <property type="entry name" value="TesA-like"/>
</dbReference>
<dbReference type="Pfam" id="PF00109">
    <property type="entry name" value="ketoacyl-synt"/>
    <property type="match status" value="1"/>
</dbReference>
<dbReference type="Pfam" id="PF00698">
    <property type="entry name" value="Acyl_transf_1"/>
    <property type="match status" value="1"/>
</dbReference>
<dbReference type="Gene3D" id="3.40.47.10">
    <property type="match status" value="1"/>
</dbReference>
<protein>
    <submittedName>
        <fullName evidence="11">Amino acid adenylation domain-containing protein</fullName>
    </submittedName>
</protein>
<dbReference type="Pfam" id="PF00501">
    <property type="entry name" value="AMP-binding"/>
    <property type="match status" value="2"/>
</dbReference>
<feature type="domain" description="Ketosynthase family 3 (KS3)" evidence="10">
    <location>
        <begin position="1679"/>
        <end position="2108"/>
    </location>
</feature>
<proteinExistence type="inferred from homology"/>
<dbReference type="Pfam" id="PF02801">
    <property type="entry name" value="Ketoacyl-synt_C"/>
    <property type="match status" value="1"/>
</dbReference>
<dbReference type="Gene3D" id="3.30.70.3290">
    <property type="match status" value="1"/>
</dbReference>
<dbReference type="InterPro" id="IPR020845">
    <property type="entry name" value="AMP-binding_CS"/>
</dbReference>
<dbReference type="Gene3D" id="3.40.366.10">
    <property type="entry name" value="Malonyl-Coenzyme A Acyl Carrier Protein, domain 2"/>
    <property type="match status" value="1"/>
</dbReference>
<dbReference type="FunFam" id="3.30.300.30:FF:000015">
    <property type="entry name" value="Nonribosomal peptide synthase SidD"/>
    <property type="match status" value="1"/>
</dbReference>
<dbReference type="Pfam" id="PF13193">
    <property type="entry name" value="AMP-binding_C"/>
    <property type="match status" value="2"/>
</dbReference>
<dbReference type="InterPro" id="IPR018201">
    <property type="entry name" value="Ketoacyl_synth_AS"/>
</dbReference>
<feature type="region of interest" description="Disordered" evidence="8">
    <location>
        <begin position="1563"/>
        <end position="1587"/>
    </location>
</feature>
<evidence type="ECO:0000256" key="4">
    <source>
        <dbReference type="ARBA" id="ARBA00022832"/>
    </source>
</evidence>
<evidence type="ECO:0000313" key="12">
    <source>
        <dbReference type="Proteomes" id="UP000268094"/>
    </source>
</evidence>
<dbReference type="InterPro" id="IPR010071">
    <property type="entry name" value="AA_adenyl_dom"/>
</dbReference>
<evidence type="ECO:0000256" key="2">
    <source>
        <dbReference type="ARBA" id="ARBA00022553"/>
    </source>
</evidence>
<dbReference type="CDD" id="cd00833">
    <property type="entry name" value="PKS"/>
    <property type="match status" value="1"/>
</dbReference>
<dbReference type="SMART" id="SM00825">
    <property type="entry name" value="PKS_KS"/>
    <property type="match status" value="1"/>
</dbReference>
<dbReference type="GO" id="GO:0004315">
    <property type="term" value="F:3-oxoacyl-[acyl-carrier-protein] synthase activity"/>
    <property type="evidence" value="ECO:0007669"/>
    <property type="project" value="InterPro"/>
</dbReference>
<dbReference type="SMART" id="SM00823">
    <property type="entry name" value="PKS_PP"/>
    <property type="match status" value="3"/>
</dbReference>
<sequence length="2919" mass="317919">MNTISAHPDRLRAFSQGRQTEFSRQDIATLFEAHARDTPDAVALRFEGGALSYDTLNRRANRLARRLQAQGVGLDQPVGIRVDRTPETIIGLLGILKAGGAYLPLDSNHPVERLNVMIEEAGLRVLVGRREDLQGLRFQGHLVEPSSVDEPLDERDAWNVRGGAGPDSLAYVLFTSGSTGRPKGVCIPHRGVARLVLDEGFMGFRSEDRVLQAASFSFDASTLEVWGALLNGATLCLISQETLLSPPLLAQRLERDAVSVAVLSTSLFHQLAAAIPAAFRELRVLMVGGDVLDPKWVAHVMTHGKPQRLLNSYGPTECTTSATAYEIRSRPTLGESIPIGGPLANLQVHVLDDALGLLPVGEVGELYIGGEGLARGYLNRPDLTQERFLPDPFRDAPDARLYRTGDRARWLEDGTLEFLGRVDHQVKIRGARVELAELESALRAHGQVGDAVVRVHEVSPGDKRLVAYVSPRDGASPDATELLAHLRSRLPAFMVPHAVSVLDRLPLNPSGKVDLQQLPAPHFGSGDGEAPREGLEREVARVWAEVLGTERAGTQDRFLDSGGDSLLAVRFIERLEQAVAVRLPVRALFENPTLEALARRVESARGEARGVDLPPVVPVDRSGPLPLSDAQRQLWLLHQVAPRSAFYNEPFTLYLPGDIEPDALEQAFQSLIARHEVLRTTFGSTSEGPFQRVESGTPFRLRSVDLRSVPEGLRGAKAAQRTTQEAREPFDLEHGPLLRATLMRLGPSECRLALVLHHLVVDGFTMAGFLQELHRFYRAAIDGRPAALAPVPLQYGDAAVWQQGARYQEAIAPHLAWWTRTLAGASHLELPTQRPRPPVQGFRGAKHVVRIPRDLLEAVKALGRREDATLFMTMLSAFGALLHRYSGSDDFVLGGAFSGRGREELRSISGHFVNLLPLRLRFSEGLSFRALLEQVRQVCLEALEHQEAPLLRIVEAVNPVRIPGANPLLQVSCTLEPPISVPGSGWRVEPHDTDTGTSKLDLSIELDERPEGMSVRMEYALDLFDPWMITQLGEHFVTLLREAVRAPEVPVSALPLLSEQEKTRLLDWAQGPMEDVSTADCLHRPFEAQVERTPDAPALVFQGRVMSYRTLNAEANRLAHHLRSLGVGPGALVGLCLQRSFEMIIGVLGTLKAGAAYVPLDPSYPKARLEFTARDAGLRLVLAQEATRSLVADTEGRVLCLEELRGVLASASEENPRVSVTGDDLAYVIYTSGSTGQPKGVLLAHRGAVHLCETVASRFGFGPGIRALQFTRFGFDFSVAEIFPTLFSGATLYLLSQAEVTPGEELADFLESQRIHIAMFTPAALSPMAWRALPDLKVLVVGGEEVPEQLVDTWAPGRRFIQVYGPTETTVFTTAGDCVAGAGRSPIGKPLPGYEVYLLDDALVPVPVGVRGSLYIGGVGLARGYLRRPELDAERFVPHPFSTEPGARLYRSGDVASHRLDGSIEFHGRSDRQIKLRGFRIELGEVEAALREHPDVRDAVVELRLLAGEQHLVGYVVPRDADAAGRLQARGFKETLGQTLPPHMIPRELVVLESFPLGVTGKIDRSALPPPSSRTRERDVASGAAASTEREKALERIWCRLLGVERVGRQEGFFDAGGNSLLLARMQSALEVELGIRLSMARLFQFPTIEALARHLDDVPVEQPSRTPHRERSARPEHPGSIAIIGRAGRFPGAPDLEALWSLLVEGREGLSRFSREELLAAGEDPKLVEQPAYVRASGILEDAEFFDAGFFGYSTQDARLMDPQLRLFLECAWEALESAGYDPKRLSEKAGIFAGAGVPRYWLEQVASRYRTLSVASESYRSILGNPWQFLATTTAYQLGLRGPALTVQTACSTSLVSIHLACQSLRAGECELALAGGVSLFASGPAGYLHEEGSITSPDGHCRPFDARARGTVPSSGVGLVVLKRLEDALRDGDTVHAVIRGSAINNDGNGKVGFTAPGVEGQRDVIARAHEAAGVDPRHITYVEAHGTATPLGDPLEVQALRLAFGDREDTAPACALGSLKSNVGHLDSAAGVAGLLKVTLALEHRFIPGTVHFEHSPPDMALEQSPFVVSREGHAWMLPDGRPRLAGVSAFGIGGTNAHVVLEEAPPAPVTPDAPEGETVLVLSARSEEALDEASRRLANHLEQYPAQALADVAYTSREGRTAFEYRRTIVSREPADAITKLRRSGPFRRAPRHVPEVVFLFPGTGTQEVGMGAAWYRRSPVYREALEQCLELFSQDLERELRAALFAEEADRSRAEEALRAPSLGMAAIFSTEYALARLLLSWNVHPTALMGHSLGEYTAACVSGVLSLEEAVALVELRGRLCDALPPSGMLAVPLSESVLAQELPDDLSLAAVNGPGQCVVSGAEDALESFATLMLSKGIRTKRLPRASGFHSALVEPAMAPLTALASSMDPKAPGIPLVSNVTGAWMDAATARDPSYWARHLRHTVRFYRGLDLLLERREQIILEVGPGRILSTLALLHPQAGSHRLILPTLGVPEGRRTAPESDEQALLGAVGHLWTAGVPVDWSAMRGRVARRRVPLPTYPFERKRYSLATTEPRPPAELPPTPVVGSGGLQREGVRATVEAIWKDLLGEESLTPDSHFFELGGTSLLVVQLNRELKAKLSVGLSLHAVLEHPTLGALTQAILSELEKTGRPFRKEAALLMRLQEGRPGQTPLFFVQPIGGTVFTYMPLTRRLGPARPVYAFRASGLEAGEVLYRDVPLMARRYVDELLASHPKGPFWLGGHSSGGVIAYEMAAVLLERGHAVSGVIQIDTVTVDDSRRLGIRSVGDVLELIDAFREISPRAAEGLKTAMELDFRLRDVVLATNEAIAAYSPGRHPIPLVYLRAQERDTVLDGHAEQWWRALTTADFQFHEVPGNHFSVMEAPFVRQVARLIEDCLTAGKGARHDDDNVG</sequence>
<dbReference type="CDD" id="cd05930">
    <property type="entry name" value="A_NRPS"/>
    <property type="match status" value="1"/>
</dbReference>
<accession>A0A3A8IV20</accession>
<dbReference type="PROSITE" id="PS50075">
    <property type="entry name" value="CARRIER"/>
    <property type="match status" value="3"/>
</dbReference>
<dbReference type="Gene3D" id="1.10.1200.10">
    <property type="entry name" value="ACP-like"/>
    <property type="match status" value="3"/>
</dbReference>
<organism evidence="11 12">
    <name type="scientific">Corallococcus terminator</name>
    <dbReference type="NCBI Taxonomy" id="2316733"/>
    <lineage>
        <taxon>Bacteria</taxon>
        <taxon>Pseudomonadati</taxon>
        <taxon>Myxococcota</taxon>
        <taxon>Myxococcia</taxon>
        <taxon>Myxococcales</taxon>
        <taxon>Cystobacterineae</taxon>
        <taxon>Myxococcaceae</taxon>
        <taxon>Corallococcus</taxon>
    </lineage>
</organism>
<dbReference type="PROSITE" id="PS00455">
    <property type="entry name" value="AMP_BINDING"/>
    <property type="match status" value="2"/>
</dbReference>
<dbReference type="CDD" id="cd12117">
    <property type="entry name" value="A_NRPS_Srf_like"/>
    <property type="match status" value="1"/>
</dbReference>
<evidence type="ECO:0000256" key="1">
    <source>
        <dbReference type="ARBA" id="ARBA00022450"/>
    </source>
</evidence>
<dbReference type="NCBIfam" id="TIGR01733">
    <property type="entry name" value="AA-adenyl-dom"/>
    <property type="match status" value="2"/>
</dbReference>
<evidence type="ECO:0000259" key="10">
    <source>
        <dbReference type="PROSITE" id="PS52004"/>
    </source>
</evidence>
<dbReference type="SMART" id="SM00827">
    <property type="entry name" value="PKS_AT"/>
    <property type="match status" value="1"/>
</dbReference>
<evidence type="ECO:0000256" key="6">
    <source>
        <dbReference type="ARBA" id="ARBA00023268"/>
    </source>
</evidence>
<dbReference type="SUPFAM" id="SSF56801">
    <property type="entry name" value="Acetyl-CoA synthetase-like"/>
    <property type="match status" value="2"/>
</dbReference>
<dbReference type="SUPFAM" id="SSF55048">
    <property type="entry name" value="Probable ACP-binding domain of malonyl-CoA ACP transacylase"/>
    <property type="match status" value="1"/>
</dbReference>
<evidence type="ECO:0000256" key="5">
    <source>
        <dbReference type="ARBA" id="ARBA00023098"/>
    </source>
</evidence>
<dbReference type="EMBL" id="RAVZ01000100">
    <property type="protein sequence ID" value="RKG87267.1"/>
    <property type="molecule type" value="Genomic_DNA"/>
</dbReference>
<dbReference type="RefSeq" id="WP_120541564.1">
    <property type="nucleotide sequence ID" value="NZ_RAVZ01000100.1"/>
</dbReference>
<dbReference type="SUPFAM" id="SSF47336">
    <property type="entry name" value="ACP-like"/>
    <property type="match status" value="3"/>
</dbReference>
<evidence type="ECO:0000256" key="8">
    <source>
        <dbReference type="SAM" id="MobiDB-lite"/>
    </source>
</evidence>
<dbReference type="InterPro" id="IPR001242">
    <property type="entry name" value="Condensation_dom"/>
</dbReference>
<dbReference type="InterPro" id="IPR045851">
    <property type="entry name" value="AMP-bd_C_sf"/>
</dbReference>
<dbReference type="SUPFAM" id="SSF53901">
    <property type="entry name" value="Thiolase-like"/>
    <property type="match status" value="1"/>
</dbReference>
<dbReference type="InterPro" id="IPR014030">
    <property type="entry name" value="Ketoacyl_synth_N"/>
</dbReference>
<dbReference type="GO" id="GO:0031177">
    <property type="term" value="F:phosphopantetheine binding"/>
    <property type="evidence" value="ECO:0007669"/>
    <property type="project" value="InterPro"/>
</dbReference>
<dbReference type="GO" id="GO:0006633">
    <property type="term" value="P:fatty acid biosynthetic process"/>
    <property type="evidence" value="ECO:0007669"/>
    <property type="project" value="InterPro"/>
</dbReference>
<feature type="compositionally biased region" description="Basic and acidic residues" evidence="8">
    <location>
        <begin position="1668"/>
        <end position="1678"/>
    </location>
</feature>
<dbReference type="PANTHER" id="PTHR45527:SF1">
    <property type="entry name" value="FATTY ACID SYNTHASE"/>
    <property type="match status" value="1"/>
</dbReference>
<dbReference type="SUPFAM" id="SSF52151">
    <property type="entry name" value="FabD/lysophospholipase-like"/>
    <property type="match status" value="1"/>
</dbReference>
<keyword evidence="4" id="KW-0276">Fatty acid metabolism</keyword>
<dbReference type="InterPro" id="IPR025110">
    <property type="entry name" value="AMP-bd_C"/>
</dbReference>
<dbReference type="Gene3D" id="3.30.300.30">
    <property type="match status" value="2"/>
</dbReference>
<dbReference type="FunFam" id="3.40.50.12780:FF:000012">
    <property type="entry name" value="Non-ribosomal peptide synthetase"/>
    <property type="match status" value="2"/>
</dbReference>
<dbReference type="InterPro" id="IPR001227">
    <property type="entry name" value="Ac_transferase_dom_sf"/>
</dbReference>
<gene>
    <name evidence="11" type="ORF">D7V88_16320</name>
</gene>
<dbReference type="Proteomes" id="UP000268094">
    <property type="component" value="Unassembled WGS sequence"/>
</dbReference>
<dbReference type="OrthoDB" id="9778690at2"/>
<dbReference type="InterPro" id="IPR016035">
    <property type="entry name" value="Acyl_Trfase/lysoPLipase"/>
</dbReference>
<dbReference type="Pfam" id="PF00975">
    <property type="entry name" value="Thioesterase"/>
    <property type="match status" value="1"/>
</dbReference>
<keyword evidence="2" id="KW-0597">Phosphoprotein</keyword>
<dbReference type="FunFam" id="3.40.50.980:FF:000001">
    <property type="entry name" value="Non-ribosomal peptide synthetase"/>
    <property type="match status" value="2"/>
</dbReference>
<dbReference type="FunFam" id="2.30.38.10:FF:000001">
    <property type="entry name" value="Non-ribosomal peptide synthetase PvdI"/>
    <property type="match status" value="1"/>
</dbReference>
<dbReference type="FunFam" id="3.40.47.10:FF:000042">
    <property type="entry name" value="Polyketide synthase Pks13"/>
    <property type="match status" value="1"/>
</dbReference>
<comment type="similarity">
    <text evidence="7">In the C-terminal section; belongs to the NRP synthetase family.</text>
</comment>
<dbReference type="SMART" id="SM00824">
    <property type="entry name" value="PKS_TE"/>
    <property type="match status" value="1"/>
</dbReference>
<keyword evidence="12" id="KW-1185">Reference proteome</keyword>
<dbReference type="InterPro" id="IPR016039">
    <property type="entry name" value="Thiolase-like"/>
</dbReference>
<dbReference type="PANTHER" id="PTHR45527">
    <property type="entry name" value="NONRIBOSOMAL PEPTIDE SYNTHETASE"/>
    <property type="match status" value="1"/>
</dbReference>
<dbReference type="GO" id="GO:0043041">
    <property type="term" value="P:amino acid activation for nonribosomal peptide biosynthetic process"/>
    <property type="evidence" value="ECO:0007669"/>
    <property type="project" value="TreeGrafter"/>
</dbReference>
<comment type="caution">
    <text evidence="11">The sequence shown here is derived from an EMBL/GenBank/DDBJ whole genome shotgun (WGS) entry which is preliminary data.</text>
</comment>
<dbReference type="PROSITE" id="PS52004">
    <property type="entry name" value="KS3_2"/>
    <property type="match status" value="1"/>
</dbReference>
<feature type="region of interest" description="Disordered" evidence="8">
    <location>
        <begin position="1660"/>
        <end position="1679"/>
    </location>
</feature>
<dbReference type="InterPro" id="IPR001031">
    <property type="entry name" value="Thioesterase"/>
</dbReference>
<dbReference type="PROSITE" id="PS00606">
    <property type="entry name" value="KS3_1"/>
    <property type="match status" value="1"/>
</dbReference>
<evidence type="ECO:0000256" key="7">
    <source>
        <dbReference type="ARBA" id="ARBA00029443"/>
    </source>
</evidence>
<dbReference type="GO" id="GO:0005737">
    <property type="term" value="C:cytoplasm"/>
    <property type="evidence" value="ECO:0007669"/>
    <property type="project" value="TreeGrafter"/>
</dbReference>
<evidence type="ECO:0000313" key="11">
    <source>
        <dbReference type="EMBL" id="RKG87267.1"/>
    </source>
</evidence>
<dbReference type="InterPro" id="IPR036736">
    <property type="entry name" value="ACP-like_sf"/>
</dbReference>
<evidence type="ECO:0000256" key="3">
    <source>
        <dbReference type="ARBA" id="ARBA00022679"/>
    </source>
</evidence>
<dbReference type="GO" id="GO:0044550">
    <property type="term" value="P:secondary metabolite biosynthetic process"/>
    <property type="evidence" value="ECO:0007669"/>
    <property type="project" value="TreeGrafter"/>
</dbReference>
<dbReference type="CDD" id="cd19531">
    <property type="entry name" value="LCL_NRPS-like"/>
    <property type="match status" value="1"/>
</dbReference>
<dbReference type="Gene3D" id="3.30.70.250">
    <property type="entry name" value="Malonyl-CoA ACP transacylase, ACP-binding"/>
    <property type="match status" value="1"/>
</dbReference>